<dbReference type="EMBL" id="VFJE01000051">
    <property type="protein sequence ID" value="TPD71262.1"/>
    <property type="molecule type" value="Genomic_DNA"/>
</dbReference>
<accession>A0A501QFT5</accession>
<dbReference type="OrthoDB" id="9789605at2"/>
<keyword evidence="2" id="KW-0808">Transferase</keyword>
<dbReference type="CDD" id="cd04301">
    <property type="entry name" value="NAT_SF"/>
    <property type="match status" value="1"/>
</dbReference>
<dbReference type="PROSITE" id="PS51186">
    <property type="entry name" value="GNAT"/>
    <property type="match status" value="1"/>
</dbReference>
<dbReference type="InterPro" id="IPR016181">
    <property type="entry name" value="Acyl_CoA_acyltransferase"/>
</dbReference>
<evidence type="ECO:0000313" key="2">
    <source>
        <dbReference type="EMBL" id="TPD71262.1"/>
    </source>
</evidence>
<dbReference type="RefSeq" id="WP_139999493.1">
    <property type="nucleotide sequence ID" value="NZ_VFJE01000051.1"/>
</dbReference>
<keyword evidence="3" id="KW-1185">Reference proteome</keyword>
<reference evidence="2 3" key="2">
    <citation type="submission" date="2019-06" db="EMBL/GenBank/DDBJ databases">
        <authorList>
            <person name="Seo Y."/>
        </authorList>
    </citation>
    <scope>NUCLEOTIDE SEQUENCE [LARGE SCALE GENOMIC DNA]</scope>
    <source>
        <strain evidence="2 3">MaA-Y11</strain>
    </source>
</reference>
<feature type="domain" description="N-acetyltransferase" evidence="1">
    <location>
        <begin position="1"/>
        <end position="148"/>
    </location>
</feature>
<name>A0A501QFT5_9FLAO</name>
<dbReference type="GO" id="GO:0016747">
    <property type="term" value="F:acyltransferase activity, transferring groups other than amino-acyl groups"/>
    <property type="evidence" value="ECO:0007669"/>
    <property type="project" value="InterPro"/>
</dbReference>
<sequence>MKIERSEKNDNLILSEITFEGKAYWGYGKEQLEKWRNDLTITQDYIENNETFKLIVDDEIIGYYSILKLENKIIKLDYLFLLPKFIGKGYGKFLMNHCIKKAKEINMKKIILDSDPNAELFYKSFGFKTYNQLKTSIENRFLPQMELDIE</sequence>
<evidence type="ECO:0000259" key="1">
    <source>
        <dbReference type="PROSITE" id="PS51186"/>
    </source>
</evidence>
<gene>
    <name evidence="2" type="ORF">FJA49_05010</name>
</gene>
<proteinExistence type="predicted"/>
<dbReference type="AlphaFoldDB" id="A0A501QFT5"/>
<organism evidence="2 3">
    <name type="scientific">Flavobacterium microcysteis</name>
    <dbReference type="NCBI Taxonomy" id="2596891"/>
    <lineage>
        <taxon>Bacteria</taxon>
        <taxon>Pseudomonadati</taxon>
        <taxon>Bacteroidota</taxon>
        <taxon>Flavobacteriia</taxon>
        <taxon>Flavobacteriales</taxon>
        <taxon>Flavobacteriaceae</taxon>
        <taxon>Flavobacterium</taxon>
    </lineage>
</organism>
<dbReference type="Pfam" id="PF13673">
    <property type="entry name" value="Acetyltransf_10"/>
    <property type="match status" value="1"/>
</dbReference>
<comment type="caution">
    <text evidence="2">The sequence shown here is derived from an EMBL/GenBank/DDBJ whole genome shotgun (WGS) entry which is preliminary data.</text>
</comment>
<dbReference type="Gene3D" id="3.40.630.30">
    <property type="match status" value="1"/>
</dbReference>
<dbReference type="InterPro" id="IPR000182">
    <property type="entry name" value="GNAT_dom"/>
</dbReference>
<evidence type="ECO:0000313" key="3">
    <source>
        <dbReference type="Proteomes" id="UP000319175"/>
    </source>
</evidence>
<dbReference type="SUPFAM" id="SSF55729">
    <property type="entry name" value="Acyl-CoA N-acyltransferases (Nat)"/>
    <property type="match status" value="1"/>
</dbReference>
<protein>
    <submittedName>
        <fullName evidence="2">GNAT family N-acetyltransferase</fullName>
    </submittedName>
</protein>
<reference evidence="2 3" key="1">
    <citation type="submission" date="2019-06" db="EMBL/GenBank/DDBJ databases">
        <title>Flavobacterium sp. MaA-Y11 from geoumgang.</title>
        <authorList>
            <person name="Jeong S."/>
        </authorList>
    </citation>
    <scope>NUCLEOTIDE SEQUENCE [LARGE SCALE GENOMIC DNA]</scope>
    <source>
        <strain evidence="2 3">MaA-Y11</strain>
    </source>
</reference>
<dbReference type="Proteomes" id="UP000319175">
    <property type="component" value="Unassembled WGS sequence"/>
</dbReference>